<dbReference type="Proteomes" id="UP001428341">
    <property type="component" value="Unassembled WGS sequence"/>
</dbReference>
<reference evidence="2 3" key="1">
    <citation type="submission" date="2024-05" db="EMBL/GenBank/DDBJ databases">
        <title>Haplotype-resolved chromosome-level genome assembly of Huyou (Citrus changshanensis).</title>
        <authorList>
            <person name="Miao C."/>
            <person name="Chen W."/>
            <person name="Wu Y."/>
            <person name="Wang L."/>
            <person name="Zhao S."/>
            <person name="Grierson D."/>
            <person name="Xu C."/>
            <person name="Chen K."/>
        </authorList>
    </citation>
    <scope>NUCLEOTIDE SEQUENCE [LARGE SCALE GENOMIC DNA]</scope>
    <source>
        <strain evidence="2">01-14</strain>
        <tissue evidence="2">Leaf</tissue>
    </source>
</reference>
<dbReference type="EMBL" id="JBCGBO010000004">
    <property type="protein sequence ID" value="KAK9208146.1"/>
    <property type="molecule type" value="Genomic_DNA"/>
</dbReference>
<gene>
    <name evidence="2" type="ORF">WN944_000500</name>
</gene>
<name>A0AAP0MJC6_9ROSI</name>
<sequence length="150" mass="16452">MRRFMKLLESSSVGPDSIAALTDERDYFVLTFTINSNINPPINLGHQQVSPLVTNLDPRKHKAVFCASQNFPAGSVGEAVSEHKERLGPDYEHSSDPPDDQNAVSINDVSAQAHPAVYMGDNDGEVMSDEEDSMIEETPLTLMPEVDGQH</sequence>
<proteinExistence type="predicted"/>
<comment type="caution">
    <text evidence="2">The sequence shown here is derived from an EMBL/GenBank/DDBJ whole genome shotgun (WGS) entry which is preliminary data.</text>
</comment>
<keyword evidence="3" id="KW-1185">Reference proteome</keyword>
<evidence type="ECO:0000256" key="1">
    <source>
        <dbReference type="SAM" id="MobiDB-lite"/>
    </source>
</evidence>
<feature type="compositionally biased region" description="Acidic residues" evidence="1">
    <location>
        <begin position="122"/>
        <end position="135"/>
    </location>
</feature>
<dbReference type="AlphaFoldDB" id="A0AAP0MJC6"/>
<organism evidence="2 3">
    <name type="scientific">Citrus x changshan-huyou</name>
    <dbReference type="NCBI Taxonomy" id="2935761"/>
    <lineage>
        <taxon>Eukaryota</taxon>
        <taxon>Viridiplantae</taxon>
        <taxon>Streptophyta</taxon>
        <taxon>Embryophyta</taxon>
        <taxon>Tracheophyta</taxon>
        <taxon>Spermatophyta</taxon>
        <taxon>Magnoliopsida</taxon>
        <taxon>eudicotyledons</taxon>
        <taxon>Gunneridae</taxon>
        <taxon>Pentapetalae</taxon>
        <taxon>rosids</taxon>
        <taxon>malvids</taxon>
        <taxon>Sapindales</taxon>
        <taxon>Rutaceae</taxon>
        <taxon>Aurantioideae</taxon>
        <taxon>Citrus</taxon>
    </lineage>
</organism>
<feature type="region of interest" description="Disordered" evidence="1">
    <location>
        <begin position="76"/>
        <end position="150"/>
    </location>
</feature>
<feature type="compositionally biased region" description="Basic and acidic residues" evidence="1">
    <location>
        <begin position="80"/>
        <end position="96"/>
    </location>
</feature>
<evidence type="ECO:0000313" key="2">
    <source>
        <dbReference type="EMBL" id="KAK9208146.1"/>
    </source>
</evidence>
<protein>
    <submittedName>
        <fullName evidence="2">Uncharacterized protein</fullName>
    </submittedName>
</protein>
<evidence type="ECO:0000313" key="3">
    <source>
        <dbReference type="Proteomes" id="UP001428341"/>
    </source>
</evidence>
<accession>A0AAP0MJC6</accession>